<reference evidence="2" key="1">
    <citation type="submission" date="2017-10" db="EMBL/GenBank/DDBJ databases">
        <authorList>
            <person name="Kravchenko I.K."/>
            <person name="Grouzdev D.S."/>
        </authorList>
    </citation>
    <scope>NUCLEOTIDE SEQUENCE [LARGE SCALE GENOMIC DNA]</scope>
    <source>
        <strain evidence="2">B2</strain>
    </source>
</reference>
<dbReference type="Proteomes" id="UP000225379">
    <property type="component" value="Unassembled WGS sequence"/>
</dbReference>
<dbReference type="AlphaFoldDB" id="A0A2B8BF05"/>
<evidence type="ECO:0000313" key="2">
    <source>
        <dbReference type="Proteomes" id="UP000225379"/>
    </source>
</evidence>
<protein>
    <recommendedName>
        <fullName evidence="3">DUF2190 domain-containing protein</fullName>
    </recommendedName>
</protein>
<accession>A0A2B8BF05</accession>
<name>A0A2B8BF05_9PROT</name>
<keyword evidence="2" id="KW-1185">Reference proteome</keyword>
<dbReference type="PIRSF" id="PIRSF030771">
    <property type="entry name" value="UCP030771"/>
    <property type="match status" value="1"/>
</dbReference>
<gene>
    <name evidence="1" type="ORF">CRT60_16395</name>
</gene>
<comment type="caution">
    <text evidence="1">The sequence shown here is derived from an EMBL/GenBank/DDBJ whole genome shotgun (WGS) entry which is preliminary data.</text>
</comment>
<evidence type="ECO:0000313" key="1">
    <source>
        <dbReference type="EMBL" id="PGH56501.1"/>
    </source>
</evidence>
<dbReference type="Pfam" id="PF09956">
    <property type="entry name" value="Phage_cement_2"/>
    <property type="match status" value="1"/>
</dbReference>
<dbReference type="OrthoDB" id="5365964at2"/>
<dbReference type="RefSeq" id="WP_098737588.1">
    <property type="nucleotide sequence ID" value="NZ_PDKW01000041.1"/>
</dbReference>
<dbReference type="InterPro" id="IPR011231">
    <property type="entry name" value="Phage_VT1-Sakai_H0018"/>
</dbReference>
<organism evidence="1 2">
    <name type="scientific">Azospirillum palustre</name>
    <dbReference type="NCBI Taxonomy" id="2044885"/>
    <lineage>
        <taxon>Bacteria</taxon>
        <taxon>Pseudomonadati</taxon>
        <taxon>Pseudomonadota</taxon>
        <taxon>Alphaproteobacteria</taxon>
        <taxon>Rhodospirillales</taxon>
        <taxon>Azospirillaceae</taxon>
        <taxon>Azospirillum</taxon>
    </lineage>
</organism>
<proteinExistence type="predicted"/>
<sequence length="114" mass="11328">MRNFVSEGCHLDLTAPRALASGEGFVVGSIFAVASTTTATGAALVGCTEGVFDLPKKSAAAFAVGDRVSWDDTNHRCDAPGSGLYPIGVAVAPAGAGAPTVRVKLAEVPTAPAA</sequence>
<dbReference type="EMBL" id="PDKW01000041">
    <property type="protein sequence ID" value="PGH56501.1"/>
    <property type="molecule type" value="Genomic_DNA"/>
</dbReference>
<evidence type="ECO:0008006" key="3">
    <source>
        <dbReference type="Google" id="ProtNLM"/>
    </source>
</evidence>